<dbReference type="Pfam" id="PF00460">
    <property type="entry name" value="Flg_bb_rod"/>
    <property type="match status" value="1"/>
</dbReference>
<evidence type="ECO:0000256" key="1">
    <source>
        <dbReference type="ARBA" id="ARBA00009677"/>
    </source>
</evidence>
<feature type="domain" description="Flagellar basal body rod protein N-terminal" evidence="2">
    <location>
        <begin position="5"/>
        <end position="35"/>
    </location>
</feature>
<dbReference type="InterPro" id="IPR010930">
    <property type="entry name" value="Flg_bb/hook_C_dom"/>
</dbReference>
<comment type="caution">
    <text evidence="5">The sequence shown here is derived from an EMBL/GenBank/DDBJ whole genome shotgun (WGS) entry which is preliminary data.</text>
</comment>
<protein>
    <submittedName>
        <fullName evidence="5">Flagellar basal-body rod protein FlgF</fullName>
    </submittedName>
</protein>
<comment type="similarity">
    <text evidence="1">Belongs to the flagella basal body rod proteins family.</text>
</comment>
<dbReference type="Pfam" id="PF06429">
    <property type="entry name" value="Flg_bbr_C"/>
    <property type="match status" value="1"/>
</dbReference>
<name>A0A919YV64_9BACL</name>
<accession>A0A919YV64</accession>
<dbReference type="RefSeq" id="WP_213519724.1">
    <property type="nucleotide sequence ID" value="NZ_BOSE01000012.1"/>
</dbReference>
<keyword evidence="5" id="KW-0282">Flagellum</keyword>
<dbReference type="PROSITE" id="PS00588">
    <property type="entry name" value="FLAGELLA_BB_ROD"/>
    <property type="match status" value="1"/>
</dbReference>
<proteinExistence type="inferred from homology"/>
<dbReference type="PANTHER" id="PTHR30435:SF19">
    <property type="entry name" value="FLAGELLAR BASAL-BODY ROD PROTEIN FLGG"/>
    <property type="match status" value="1"/>
</dbReference>
<dbReference type="InterPro" id="IPR053967">
    <property type="entry name" value="LlgE_F_G-like_D1"/>
</dbReference>
<feature type="domain" description="Flagellar hook protein FlgE/F/G-like D1" evidence="4">
    <location>
        <begin position="123"/>
        <end position="173"/>
    </location>
</feature>
<sequence length="286" mass="31100">MLRGLYSAASGLISQQRRHDTITNNIANIETAGYKQNTAALRSFNEMLLSITGVNGQERRSIGTWTGNVFAEESLTYHLQGDLTETNNRNDFAILSNIAVDDLVFDQSGKAVRANGEVVFQPQAYFTVQNAQGEIRYTRGGQFSVTSDGYLTTSTGDHILGTNNEPIVLPAGVSLDELTLTSDRRLVTSAGTDTGIQLLISRIDNPNGLVREGDGNFKLVEGTAVPITDLDAVEVRQGYIENSNVDVLQSSVDLMAALRAYEANQKIVQYYDATLQKTANDIGRIG</sequence>
<evidence type="ECO:0000259" key="4">
    <source>
        <dbReference type="Pfam" id="PF22692"/>
    </source>
</evidence>
<dbReference type="InterPro" id="IPR037925">
    <property type="entry name" value="FlgE/F/G-like"/>
</dbReference>
<dbReference type="AlphaFoldDB" id="A0A919YV64"/>
<dbReference type="PANTHER" id="PTHR30435">
    <property type="entry name" value="FLAGELLAR PROTEIN"/>
    <property type="match status" value="1"/>
</dbReference>
<gene>
    <name evidence="5" type="ORF">J40TS1_47060</name>
</gene>
<dbReference type="SUPFAM" id="SSF117143">
    <property type="entry name" value="Flagellar hook protein flgE"/>
    <property type="match status" value="1"/>
</dbReference>
<organism evidence="5 6">
    <name type="scientific">Paenibacillus montaniterrae</name>
    <dbReference type="NCBI Taxonomy" id="429341"/>
    <lineage>
        <taxon>Bacteria</taxon>
        <taxon>Bacillati</taxon>
        <taxon>Bacillota</taxon>
        <taxon>Bacilli</taxon>
        <taxon>Bacillales</taxon>
        <taxon>Paenibacillaceae</taxon>
        <taxon>Paenibacillus</taxon>
    </lineage>
</organism>
<evidence type="ECO:0000313" key="6">
    <source>
        <dbReference type="Proteomes" id="UP000683139"/>
    </source>
</evidence>
<dbReference type="InterPro" id="IPR001444">
    <property type="entry name" value="Flag_bb_rod_N"/>
</dbReference>
<dbReference type="InterPro" id="IPR019776">
    <property type="entry name" value="Flagellar_basal_body_rod_CS"/>
</dbReference>
<dbReference type="GO" id="GO:0009288">
    <property type="term" value="C:bacterial-type flagellum"/>
    <property type="evidence" value="ECO:0007669"/>
    <property type="project" value="TreeGrafter"/>
</dbReference>
<feature type="domain" description="Flagellar basal-body/hook protein C-terminal" evidence="3">
    <location>
        <begin position="236"/>
        <end position="280"/>
    </location>
</feature>
<dbReference type="Pfam" id="PF22692">
    <property type="entry name" value="LlgE_F_G_D1"/>
    <property type="match status" value="1"/>
</dbReference>
<evidence type="ECO:0000259" key="3">
    <source>
        <dbReference type="Pfam" id="PF06429"/>
    </source>
</evidence>
<dbReference type="Proteomes" id="UP000683139">
    <property type="component" value="Unassembled WGS sequence"/>
</dbReference>
<reference evidence="5" key="1">
    <citation type="submission" date="2021-03" db="EMBL/GenBank/DDBJ databases">
        <title>Antimicrobial resistance genes in bacteria isolated from Japanese honey, and their potential for conferring macrolide and lincosamide resistance in the American foulbrood pathogen Paenibacillus larvae.</title>
        <authorList>
            <person name="Okamoto M."/>
            <person name="Kumagai M."/>
            <person name="Kanamori H."/>
            <person name="Takamatsu D."/>
        </authorList>
    </citation>
    <scope>NUCLEOTIDE SEQUENCE</scope>
    <source>
        <strain evidence="5">J40TS1</strain>
    </source>
</reference>
<keyword evidence="5" id="KW-0966">Cell projection</keyword>
<dbReference type="GO" id="GO:0071978">
    <property type="term" value="P:bacterial-type flagellum-dependent swarming motility"/>
    <property type="evidence" value="ECO:0007669"/>
    <property type="project" value="TreeGrafter"/>
</dbReference>
<keyword evidence="6" id="KW-1185">Reference proteome</keyword>
<dbReference type="EMBL" id="BOSE01000012">
    <property type="protein sequence ID" value="GIP19064.1"/>
    <property type="molecule type" value="Genomic_DNA"/>
</dbReference>
<evidence type="ECO:0000259" key="2">
    <source>
        <dbReference type="Pfam" id="PF00460"/>
    </source>
</evidence>
<evidence type="ECO:0000313" key="5">
    <source>
        <dbReference type="EMBL" id="GIP19064.1"/>
    </source>
</evidence>
<keyword evidence="5" id="KW-0969">Cilium</keyword>